<dbReference type="Gene3D" id="3.90.1010.10">
    <property type="match status" value="1"/>
</dbReference>
<organism evidence="2 3">
    <name type="scientific">Candidatus Erwinia haradaeae</name>
    <dbReference type="NCBI Taxonomy" id="1922217"/>
    <lineage>
        <taxon>Bacteria</taxon>
        <taxon>Pseudomonadati</taxon>
        <taxon>Pseudomonadota</taxon>
        <taxon>Gammaproteobacteria</taxon>
        <taxon>Enterobacterales</taxon>
        <taxon>Erwiniaceae</taxon>
        <taxon>Erwinia</taxon>
    </lineage>
</organism>
<dbReference type="InterPro" id="IPR003808">
    <property type="entry name" value="Fe-S_metab-assoc_dom"/>
</dbReference>
<proteinExistence type="predicted"/>
<dbReference type="OrthoDB" id="9799320at2"/>
<gene>
    <name evidence="2" type="primary">sufE</name>
    <name evidence="2" type="ORF">ERCIPICE3303_524</name>
</gene>
<sequence length="140" mass="15925">MHTLPDREKLISNFHRCLNQEEKYLYIIELGTRLPSCIDSLYTLENSVPGCQSQVWIDVNLDKDGLVILTGDSDAALVRGLMAIIFSCYQNMTPISLLEFDVSSWFSDLTLTIHLTPSRSQGLHAMIYTIKKKLFLLKSI</sequence>
<dbReference type="NCBIfam" id="NF006792">
    <property type="entry name" value="PRK09296.1"/>
    <property type="match status" value="1"/>
</dbReference>
<dbReference type="Proteomes" id="UP000294289">
    <property type="component" value="Chromosome"/>
</dbReference>
<dbReference type="PANTHER" id="PTHR43597">
    <property type="entry name" value="SULFUR ACCEPTOR PROTEIN CSDE"/>
    <property type="match status" value="1"/>
</dbReference>
<reference evidence="2 3" key="1">
    <citation type="submission" date="2019-02" db="EMBL/GenBank/DDBJ databases">
        <authorList>
            <person name="Manzano-Marin A."/>
            <person name="Manzano-Marin A."/>
        </authorList>
    </citation>
    <scope>NUCLEOTIDE SEQUENCE [LARGE SCALE GENOMIC DNA]</scope>
    <source>
        <strain evidence="2 3">ErCipiceae</strain>
    </source>
</reference>
<dbReference type="SUPFAM" id="SSF82649">
    <property type="entry name" value="SufE/NifU"/>
    <property type="match status" value="1"/>
</dbReference>
<feature type="domain" description="Fe-S metabolism associated" evidence="1">
    <location>
        <begin position="12"/>
        <end position="132"/>
    </location>
</feature>
<name>A0A803FU65_9GAMM</name>
<protein>
    <submittedName>
        <fullName evidence="2">Cysteine desulfuration protein SufE</fullName>
    </submittedName>
</protein>
<evidence type="ECO:0000313" key="2">
    <source>
        <dbReference type="EMBL" id="VFP88594.1"/>
    </source>
</evidence>
<dbReference type="PANTHER" id="PTHR43597:SF3">
    <property type="entry name" value="CYSTEINE DESULFURATION PROTEIN SUFE"/>
    <property type="match status" value="1"/>
</dbReference>
<evidence type="ECO:0000259" key="1">
    <source>
        <dbReference type="Pfam" id="PF02657"/>
    </source>
</evidence>
<dbReference type="AlphaFoldDB" id="A0A803FU65"/>
<dbReference type="EMBL" id="LR217737">
    <property type="protein sequence ID" value="VFP88594.1"/>
    <property type="molecule type" value="Genomic_DNA"/>
</dbReference>
<accession>A0A803FU65</accession>
<evidence type="ECO:0000313" key="3">
    <source>
        <dbReference type="Proteomes" id="UP000294289"/>
    </source>
</evidence>
<dbReference type="RefSeq" id="WP_157991152.1">
    <property type="nucleotide sequence ID" value="NZ_LR217737.1"/>
</dbReference>
<dbReference type="Pfam" id="PF02657">
    <property type="entry name" value="SufE"/>
    <property type="match status" value="1"/>
</dbReference>